<dbReference type="EMBL" id="JAENHO010000002">
    <property type="protein sequence ID" value="MBL7254198.1"/>
    <property type="molecule type" value="Genomic_DNA"/>
</dbReference>
<evidence type="ECO:0008006" key="5">
    <source>
        <dbReference type="Google" id="ProtNLM"/>
    </source>
</evidence>
<evidence type="ECO:0000313" key="4">
    <source>
        <dbReference type="Proteomes" id="UP000598996"/>
    </source>
</evidence>
<keyword evidence="2" id="KW-0472">Membrane</keyword>
<keyword evidence="2" id="KW-0812">Transmembrane</keyword>
<accession>A0ABS1VHK6</accession>
<keyword evidence="4" id="KW-1185">Reference proteome</keyword>
<keyword evidence="2" id="KW-1133">Transmembrane helix</keyword>
<protein>
    <recommendedName>
        <fullName evidence="5">Ricin B lectin domain-containing protein</fullName>
    </recommendedName>
</protein>
<proteinExistence type="predicted"/>
<dbReference type="Proteomes" id="UP000598996">
    <property type="component" value="Unassembled WGS sequence"/>
</dbReference>
<evidence type="ECO:0000313" key="3">
    <source>
        <dbReference type="EMBL" id="MBL7254198.1"/>
    </source>
</evidence>
<evidence type="ECO:0000256" key="2">
    <source>
        <dbReference type="SAM" id="Phobius"/>
    </source>
</evidence>
<dbReference type="InterPro" id="IPR035992">
    <property type="entry name" value="Ricin_B-like_lectins"/>
</dbReference>
<organism evidence="3 4">
    <name type="scientific">Paractinoplanes lichenicola</name>
    <dbReference type="NCBI Taxonomy" id="2802976"/>
    <lineage>
        <taxon>Bacteria</taxon>
        <taxon>Bacillati</taxon>
        <taxon>Actinomycetota</taxon>
        <taxon>Actinomycetes</taxon>
        <taxon>Micromonosporales</taxon>
        <taxon>Micromonosporaceae</taxon>
        <taxon>Paractinoplanes</taxon>
    </lineage>
</organism>
<reference evidence="3 4" key="1">
    <citation type="submission" date="2021-01" db="EMBL/GenBank/DDBJ databases">
        <title>Actinoplanes sp. nov. LDG1-01 isolated from lichen.</title>
        <authorList>
            <person name="Saeng-In P."/>
            <person name="Phongsopitanun W."/>
            <person name="Kanchanasin P."/>
            <person name="Yuki M."/>
            <person name="Kudo T."/>
            <person name="Ohkuma M."/>
            <person name="Tanasupawat S."/>
        </authorList>
    </citation>
    <scope>NUCLEOTIDE SEQUENCE [LARGE SCALE GENOMIC DNA]</scope>
    <source>
        <strain evidence="3 4">LDG1-01</strain>
    </source>
</reference>
<comment type="caution">
    <text evidence="3">The sequence shown here is derived from an EMBL/GenBank/DDBJ whole genome shotgun (WGS) entry which is preliminary data.</text>
</comment>
<dbReference type="SUPFAM" id="SSF50370">
    <property type="entry name" value="Ricin B-like lectins"/>
    <property type="match status" value="1"/>
</dbReference>
<sequence length="232" mass="24106">MSDDRIREGLDAYAEHLQRTTGPAPAAEIRRRGDRRRRNRAVGAAFAAVLIAAAGLGTVLNRGGGDPDRTPQPAAPSVTPSFSWPPPLPSRPSSDVTSTITVRGVDLNARVVIDVPDDGLDRWMQVGVGGVVDFSGSAKDETTSMIIFPAPVDTPNRVVVTPAARPGYCVAATSGVRLTLQPCENAAPAQTWTIAPEGDSGAFSLTGPNGGLKVGDGGLATDGRGVLQTIRF</sequence>
<feature type="transmembrane region" description="Helical" evidence="2">
    <location>
        <begin position="41"/>
        <end position="60"/>
    </location>
</feature>
<gene>
    <name evidence="3" type="ORF">JKJ07_07730</name>
</gene>
<feature type="region of interest" description="Disordered" evidence="1">
    <location>
        <begin position="62"/>
        <end position="97"/>
    </location>
</feature>
<name>A0ABS1VHK6_9ACTN</name>
<dbReference type="RefSeq" id="WP_202990531.1">
    <property type="nucleotide sequence ID" value="NZ_JAENHO010000002.1"/>
</dbReference>
<evidence type="ECO:0000256" key="1">
    <source>
        <dbReference type="SAM" id="MobiDB-lite"/>
    </source>
</evidence>